<proteinExistence type="inferred from homology"/>
<evidence type="ECO:0000256" key="7">
    <source>
        <dbReference type="HAMAP-Rule" id="MF_00440"/>
    </source>
</evidence>
<feature type="zinc finger region" evidence="7">
    <location>
        <begin position="3"/>
        <end position="34"/>
    </location>
</feature>
<organism evidence="9 10">
    <name type="scientific">Corynebacterium atypicum</name>
    <dbReference type="NCBI Taxonomy" id="191610"/>
    <lineage>
        <taxon>Bacteria</taxon>
        <taxon>Bacillati</taxon>
        <taxon>Actinomycetota</taxon>
        <taxon>Actinomycetes</taxon>
        <taxon>Mycobacteriales</taxon>
        <taxon>Corynebacteriaceae</taxon>
        <taxon>Corynebacterium</taxon>
    </lineage>
</organism>
<dbReference type="Pfam" id="PF22811">
    <property type="entry name" value="Zn_ribbon_NrdR"/>
    <property type="match status" value="1"/>
</dbReference>
<keyword evidence="10" id="KW-1185">Reference proteome</keyword>
<dbReference type="PANTHER" id="PTHR30455">
    <property type="entry name" value="TRANSCRIPTIONAL REPRESSOR NRDR"/>
    <property type="match status" value="1"/>
</dbReference>
<gene>
    <name evidence="7" type="primary">nrdR</name>
    <name evidence="9" type="ORF">CATYP_04405</name>
</gene>
<comment type="cofactor">
    <cofactor evidence="7">
        <name>Zn(2+)</name>
        <dbReference type="ChEBI" id="CHEBI:29105"/>
    </cofactor>
    <text evidence="7">Binds 1 zinc ion.</text>
</comment>
<sequence length="163" mass="18390">MYCPFCHCDRSRVIDSRGIDAGTAIRRRRECTSCGGRFTTIEKAVLLVVKRNGVTEEFSRDKVINGVSRACQGRNVPEDALKRLAQTVEETVRAHGSSQVNANDIGLAILEPLRELDEVGYLRFASVYKSFESAEDFEKEIRLLRRRSRSRDGRRAIPGWNGA</sequence>
<evidence type="ECO:0000313" key="9">
    <source>
        <dbReference type="EMBL" id="AIG64017.1"/>
    </source>
</evidence>
<keyword evidence="7" id="KW-0479">Metal-binding</keyword>
<comment type="function">
    <text evidence="7">Negatively regulates transcription of bacterial ribonucleotide reductase nrd genes and operons by binding to NrdR-boxes.</text>
</comment>
<keyword evidence="4 7" id="KW-0805">Transcription regulation</keyword>
<name>A0ABM5QMK0_9CORY</name>
<dbReference type="RefSeq" id="WP_038605177.1">
    <property type="nucleotide sequence ID" value="NZ_CP008944.1"/>
</dbReference>
<feature type="domain" description="ATP-cone" evidence="8">
    <location>
        <begin position="46"/>
        <end position="136"/>
    </location>
</feature>
<dbReference type="HAMAP" id="MF_00440">
    <property type="entry name" value="NrdR"/>
    <property type="match status" value="1"/>
</dbReference>
<protein>
    <recommendedName>
        <fullName evidence="7">Transcriptional repressor NrdR</fullName>
    </recommendedName>
</protein>
<evidence type="ECO:0000313" key="10">
    <source>
        <dbReference type="Proteomes" id="UP000028504"/>
    </source>
</evidence>
<dbReference type="PROSITE" id="PS51161">
    <property type="entry name" value="ATP_CONE"/>
    <property type="match status" value="1"/>
</dbReference>
<keyword evidence="1 7" id="KW-0678">Repressor</keyword>
<keyword evidence="7" id="KW-0862">Zinc</keyword>
<comment type="similarity">
    <text evidence="7">Belongs to the NrdR family.</text>
</comment>
<keyword evidence="5 7" id="KW-0238">DNA-binding</keyword>
<dbReference type="PANTHER" id="PTHR30455:SF2">
    <property type="entry name" value="TRANSCRIPTIONAL REPRESSOR NRDR"/>
    <property type="match status" value="1"/>
</dbReference>
<keyword evidence="2 7" id="KW-0547">Nucleotide-binding</keyword>
<evidence type="ECO:0000256" key="2">
    <source>
        <dbReference type="ARBA" id="ARBA00022741"/>
    </source>
</evidence>
<dbReference type="Pfam" id="PF03477">
    <property type="entry name" value="ATP-cone"/>
    <property type="match status" value="1"/>
</dbReference>
<dbReference type="InterPro" id="IPR003796">
    <property type="entry name" value="RNR_NrdR-like"/>
</dbReference>
<dbReference type="EMBL" id="CP008944">
    <property type="protein sequence ID" value="AIG64017.1"/>
    <property type="molecule type" value="Genomic_DNA"/>
</dbReference>
<keyword evidence="7" id="KW-0863">Zinc-finger</keyword>
<evidence type="ECO:0000256" key="5">
    <source>
        <dbReference type="ARBA" id="ARBA00023125"/>
    </source>
</evidence>
<dbReference type="NCBIfam" id="TIGR00244">
    <property type="entry name" value="transcriptional regulator NrdR"/>
    <property type="match status" value="1"/>
</dbReference>
<keyword evidence="3 7" id="KW-0067">ATP-binding</keyword>
<evidence type="ECO:0000256" key="3">
    <source>
        <dbReference type="ARBA" id="ARBA00022840"/>
    </source>
</evidence>
<keyword evidence="6 7" id="KW-0804">Transcription</keyword>
<dbReference type="Proteomes" id="UP000028504">
    <property type="component" value="Chromosome"/>
</dbReference>
<dbReference type="InterPro" id="IPR005144">
    <property type="entry name" value="ATP-cone_dom"/>
</dbReference>
<evidence type="ECO:0000256" key="6">
    <source>
        <dbReference type="ARBA" id="ARBA00023163"/>
    </source>
</evidence>
<evidence type="ECO:0000259" key="8">
    <source>
        <dbReference type="PROSITE" id="PS51161"/>
    </source>
</evidence>
<evidence type="ECO:0000256" key="4">
    <source>
        <dbReference type="ARBA" id="ARBA00023015"/>
    </source>
</evidence>
<evidence type="ECO:0000256" key="1">
    <source>
        <dbReference type="ARBA" id="ARBA00022491"/>
    </source>
</evidence>
<reference evidence="9 10" key="1">
    <citation type="submission" date="2014-07" db="EMBL/GenBank/DDBJ databases">
        <title>Complete genome sequence of Corynebacterium atypicum DSM 44849: identifiction of the mycolic acid biosynthesis genes.</title>
        <authorList>
            <person name="Tippelt A."/>
            <person name="Mollmann S."/>
            <person name="Albersmeier A."/>
            <person name="Jaenicke S."/>
            <person name="Ruckert C."/>
            <person name="Tauch A."/>
        </authorList>
    </citation>
    <scope>NUCLEOTIDE SEQUENCE [LARGE SCALE GENOMIC DNA]</scope>
    <source>
        <strain evidence="9 10">R2070</strain>
    </source>
</reference>
<accession>A0ABM5QMK0</accession>
<dbReference type="InterPro" id="IPR055173">
    <property type="entry name" value="NrdR-like_N"/>
</dbReference>